<keyword evidence="6 11" id="KW-1133">Transmembrane helix</keyword>
<evidence type="ECO:0000256" key="6">
    <source>
        <dbReference type="ARBA" id="ARBA00022989"/>
    </source>
</evidence>
<evidence type="ECO:0000256" key="5">
    <source>
        <dbReference type="ARBA" id="ARBA00022792"/>
    </source>
</evidence>
<keyword evidence="5" id="KW-0999">Mitochondrion inner membrane</keyword>
<evidence type="ECO:0000313" key="12">
    <source>
        <dbReference type="EMBL" id="CAH2094479.1"/>
    </source>
</evidence>
<keyword evidence="4 11" id="KW-0812">Transmembrane</keyword>
<proteinExistence type="inferred from homology"/>
<organism evidence="12 13">
    <name type="scientific">Euphydryas editha</name>
    <name type="common">Edith's checkerspot</name>
    <dbReference type="NCBI Taxonomy" id="104508"/>
    <lineage>
        <taxon>Eukaryota</taxon>
        <taxon>Metazoa</taxon>
        <taxon>Ecdysozoa</taxon>
        <taxon>Arthropoda</taxon>
        <taxon>Hexapoda</taxon>
        <taxon>Insecta</taxon>
        <taxon>Pterygota</taxon>
        <taxon>Neoptera</taxon>
        <taxon>Endopterygota</taxon>
        <taxon>Lepidoptera</taxon>
        <taxon>Glossata</taxon>
        <taxon>Ditrysia</taxon>
        <taxon>Papilionoidea</taxon>
        <taxon>Nymphalidae</taxon>
        <taxon>Nymphalinae</taxon>
        <taxon>Euphydryas</taxon>
    </lineage>
</organism>
<dbReference type="GO" id="GO:0045271">
    <property type="term" value="C:respiratory chain complex I"/>
    <property type="evidence" value="ECO:0007669"/>
    <property type="project" value="InterPro"/>
</dbReference>
<evidence type="ECO:0000256" key="8">
    <source>
        <dbReference type="ARBA" id="ARBA00023136"/>
    </source>
</evidence>
<reference evidence="12" key="1">
    <citation type="submission" date="2022-03" db="EMBL/GenBank/DDBJ databases">
        <authorList>
            <person name="Tunstrom K."/>
        </authorList>
    </citation>
    <scope>NUCLEOTIDE SEQUENCE</scope>
</reference>
<evidence type="ECO:0000256" key="11">
    <source>
        <dbReference type="SAM" id="Phobius"/>
    </source>
</evidence>
<dbReference type="Pfam" id="PF02466">
    <property type="entry name" value="Tim17"/>
    <property type="match status" value="1"/>
</dbReference>
<feature type="transmembrane region" description="Helical" evidence="11">
    <location>
        <begin position="35"/>
        <end position="52"/>
    </location>
</feature>
<protein>
    <recommendedName>
        <fullName evidence="3">NADH dehydrogenase [ubiquinone] 1 alpha subcomplex subunit 11</fullName>
    </recommendedName>
    <alternativeName>
        <fullName evidence="9">Complex I-B14.7</fullName>
    </alternativeName>
    <alternativeName>
        <fullName evidence="10">NADH-ubiquinone oxidoreductase subunit B14.7</fullName>
    </alternativeName>
</protein>
<dbReference type="EMBL" id="CAKOGL010000014">
    <property type="protein sequence ID" value="CAH2094479.1"/>
    <property type="molecule type" value="Genomic_DNA"/>
</dbReference>
<dbReference type="GO" id="GO:0006120">
    <property type="term" value="P:mitochondrial electron transport, NADH to ubiquinone"/>
    <property type="evidence" value="ECO:0007669"/>
    <property type="project" value="InterPro"/>
</dbReference>
<dbReference type="PANTHER" id="PTHR21382">
    <property type="entry name" value="NADH-UBIQUINONE OXIDOREDUCTASE SUBUNIT"/>
    <property type="match status" value="1"/>
</dbReference>
<evidence type="ECO:0000256" key="10">
    <source>
        <dbReference type="ARBA" id="ARBA00031497"/>
    </source>
</evidence>
<dbReference type="Proteomes" id="UP001153954">
    <property type="component" value="Unassembled WGS sequence"/>
</dbReference>
<keyword evidence="7" id="KW-0496">Mitochondrion</keyword>
<feature type="transmembrane region" description="Helical" evidence="11">
    <location>
        <begin position="64"/>
        <end position="82"/>
    </location>
</feature>
<comment type="similarity">
    <text evidence="2">Belongs to the complex I NDUFA11 subunit family.</text>
</comment>
<dbReference type="InterPro" id="IPR039205">
    <property type="entry name" value="NDUFA11"/>
</dbReference>
<keyword evidence="8 11" id="KW-0472">Membrane</keyword>
<comment type="caution">
    <text evidence="12">The sequence shown here is derived from an EMBL/GenBank/DDBJ whole genome shotgun (WGS) entry which is preliminary data.</text>
</comment>
<evidence type="ECO:0000313" key="13">
    <source>
        <dbReference type="Proteomes" id="UP001153954"/>
    </source>
</evidence>
<evidence type="ECO:0000256" key="2">
    <source>
        <dbReference type="ARBA" id="ARBA00008699"/>
    </source>
</evidence>
<evidence type="ECO:0000256" key="9">
    <source>
        <dbReference type="ARBA" id="ARBA00030608"/>
    </source>
</evidence>
<dbReference type="GO" id="GO:0005743">
    <property type="term" value="C:mitochondrial inner membrane"/>
    <property type="evidence" value="ECO:0007669"/>
    <property type="project" value="UniProtKB-SubCell"/>
</dbReference>
<accession>A0AAU9U9U0</accession>
<evidence type="ECO:0000256" key="4">
    <source>
        <dbReference type="ARBA" id="ARBA00022692"/>
    </source>
</evidence>
<name>A0AAU9U9U0_EUPED</name>
<evidence type="ECO:0000256" key="7">
    <source>
        <dbReference type="ARBA" id="ARBA00023128"/>
    </source>
</evidence>
<keyword evidence="13" id="KW-1185">Reference proteome</keyword>
<gene>
    <name evidence="12" type="ORF">EEDITHA_LOCUS10037</name>
</gene>
<evidence type="ECO:0000256" key="1">
    <source>
        <dbReference type="ARBA" id="ARBA00004292"/>
    </source>
</evidence>
<comment type="subcellular location">
    <subcellularLocation>
        <location evidence="1">Mitochondrion inner membrane</location>
        <topology evidence="1">Multi-pass membrane protein</topology>
        <orientation evidence="1">Matrix side</orientation>
    </subcellularLocation>
</comment>
<dbReference type="PANTHER" id="PTHR21382:SF1">
    <property type="entry name" value="NADH DEHYDROGENASE [UBIQUINONE] 1 ALPHA SUBCOMPLEX SUBUNIT 11"/>
    <property type="match status" value="1"/>
</dbReference>
<evidence type="ECO:0000256" key="3">
    <source>
        <dbReference type="ARBA" id="ARBA00018191"/>
    </source>
</evidence>
<sequence>MTCECKEQEKRKYYRYYDTPDGCDVFKKVLVTSRYGAITGLILSTYDVLMYSHALGIRQIMKRYAFHTVPLVLMGATFAGVANGVQHLRAKDDIFNYFIGGVACGPILAYYLGSYHAVLLGGIGLGIVGMIKKNAIENNFTLFPHVQGHMGTIRSWRNDYTFVPDPRDSIQHTCGTNK</sequence>
<dbReference type="AlphaFoldDB" id="A0AAU9U9U0"/>